<reference evidence="2 3" key="1">
    <citation type="submission" date="2020-08" db="EMBL/GenBank/DDBJ databases">
        <title>Genomic Encyclopedia of Type Strains, Phase III (KMG-III): the genomes of soil and plant-associated and newly described type strains.</title>
        <authorList>
            <person name="Whitman W."/>
        </authorList>
    </citation>
    <scope>NUCLEOTIDE SEQUENCE [LARGE SCALE GENOMIC DNA]</scope>
    <source>
        <strain evidence="2 3">CECT 3273</strain>
    </source>
</reference>
<keyword evidence="1" id="KW-0472">Membrane</keyword>
<organism evidence="2 3">
    <name type="scientific">Streptomyces griseomycini</name>
    <dbReference type="NCBI Taxonomy" id="66895"/>
    <lineage>
        <taxon>Bacteria</taxon>
        <taxon>Bacillati</taxon>
        <taxon>Actinomycetota</taxon>
        <taxon>Actinomycetes</taxon>
        <taxon>Kitasatosporales</taxon>
        <taxon>Streptomycetaceae</taxon>
        <taxon>Streptomyces</taxon>
    </lineage>
</organism>
<keyword evidence="3" id="KW-1185">Reference proteome</keyword>
<evidence type="ECO:0000313" key="2">
    <source>
        <dbReference type="EMBL" id="MBB4903007.1"/>
    </source>
</evidence>
<comment type="caution">
    <text evidence="2">The sequence shown here is derived from an EMBL/GenBank/DDBJ whole genome shotgun (WGS) entry which is preliminary data.</text>
</comment>
<keyword evidence="1" id="KW-0812">Transmembrane</keyword>
<feature type="transmembrane region" description="Helical" evidence="1">
    <location>
        <begin position="31"/>
        <end position="52"/>
    </location>
</feature>
<gene>
    <name evidence="2" type="ORF">FHS37_007104</name>
</gene>
<evidence type="ECO:0000256" key="1">
    <source>
        <dbReference type="SAM" id="Phobius"/>
    </source>
</evidence>
<dbReference type="AlphaFoldDB" id="A0A7W7PXA0"/>
<dbReference type="EMBL" id="JACHJI010000021">
    <property type="protein sequence ID" value="MBB4903007.1"/>
    <property type="molecule type" value="Genomic_DNA"/>
</dbReference>
<dbReference type="RefSeq" id="WP_184828735.1">
    <property type="nucleotide sequence ID" value="NZ_BMTK01000029.1"/>
</dbReference>
<protein>
    <submittedName>
        <fullName evidence="2">Uncharacterized protein</fullName>
    </submittedName>
</protein>
<sequence>MIQWGGPGKVWARGGGEIAMDVIAGAVGSQILSAVVAAVLTGIGTLVRWLVVKRLPARRTWRYLNASELSIVLDTSYVDTGRYQRPVAGLGQVRALSVLVPSLTHAYRDLDLEKVRLSAHLPGSEMEHDLLILGGPKNNEAARRILEVMTEALPFRLGGGAITWEGTAYTGDAADGEVVRDCGYIVRAANPLNPDRRVVLIGGWSTYGTVAAARWLAENGASRSLAADVAVLVEASVLRDGHVSAPRVLRQANLSR</sequence>
<evidence type="ECO:0000313" key="3">
    <source>
        <dbReference type="Proteomes" id="UP000579523"/>
    </source>
</evidence>
<proteinExistence type="predicted"/>
<name>A0A7W7PXA0_9ACTN</name>
<accession>A0A7W7PXA0</accession>
<keyword evidence="1" id="KW-1133">Transmembrane helix</keyword>
<dbReference type="Proteomes" id="UP000579523">
    <property type="component" value="Unassembled WGS sequence"/>
</dbReference>